<accession>A0AAN9PQ62</accession>
<organism evidence="1 2">
    <name type="scientific">Canavalia gladiata</name>
    <name type="common">Sword bean</name>
    <name type="synonym">Dolichos gladiatus</name>
    <dbReference type="NCBI Taxonomy" id="3824"/>
    <lineage>
        <taxon>Eukaryota</taxon>
        <taxon>Viridiplantae</taxon>
        <taxon>Streptophyta</taxon>
        <taxon>Embryophyta</taxon>
        <taxon>Tracheophyta</taxon>
        <taxon>Spermatophyta</taxon>
        <taxon>Magnoliopsida</taxon>
        <taxon>eudicotyledons</taxon>
        <taxon>Gunneridae</taxon>
        <taxon>Pentapetalae</taxon>
        <taxon>rosids</taxon>
        <taxon>fabids</taxon>
        <taxon>Fabales</taxon>
        <taxon>Fabaceae</taxon>
        <taxon>Papilionoideae</taxon>
        <taxon>50 kb inversion clade</taxon>
        <taxon>NPAAA clade</taxon>
        <taxon>indigoferoid/millettioid clade</taxon>
        <taxon>Phaseoleae</taxon>
        <taxon>Canavalia</taxon>
    </lineage>
</organism>
<dbReference type="EMBL" id="JAYMYQ010000011">
    <property type="protein sequence ID" value="KAK7305852.1"/>
    <property type="molecule type" value="Genomic_DNA"/>
</dbReference>
<sequence>MKGFITLTEKVVESREREQIRGGSLVHLMVSLALPLVAATPPFKKETKANWQKKKCAVNCGLFVTVTRVREMFVSPLLSLLL</sequence>
<evidence type="ECO:0000313" key="2">
    <source>
        <dbReference type="Proteomes" id="UP001367508"/>
    </source>
</evidence>
<dbReference type="AlphaFoldDB" id="A0AAN9PQ62"/>
<dbReference type="Proteomes" id="UP001367508">
    <property type="component" value="Unassembled WGS sequence"/>
</dbReference>
<keyword evidence="2" id="KW-1185">Reference proteome</keyword>
<evidence type="ECO:0000313" key="1">
    <source>
        <dbReference type="EMBL" id="KAK7305852.1"/>
    </source>
</evidence>
<proteinExistence type="predicted"/>
<gene>
    <name evidence="1" type="ORF">VNO77_43764</name>
</gene>
<protein>
    <submittedName>
        <fullName evidence="1">Uncharacterized protein</fullName>
    </submittedName>
</protein>
<comment type="caution">
    <text evidence="1">The sequence shown here is derived from an EMBL/GenBank/DDBJ whole genome shotgun (WGS) entry which is preliminary data.</text>
</comment>
<name>A0AAN9PQ62_CANGL</name>
<reference evidence="1 2" key="1">
    <citation type="submission" date="2024-01" db="EMBL/GenBank/DDBJ databases">
        <title>The genomes of 5 underutilized Papilionoideae crops provide insights into root nodulation and disease resistanc.</title>
        <authorList>
            <person name="Jiang F."/>
        </authorList>
    </citation>
    <scope>NUCLEOTIDE SEQUENCE [LARGE SCALE GENOMIC DNA]</scope>
    <source>
        <strain evidence="1">LVBAO_FW01</strain>
        <tissue evidence="1">Leaves</tissue>
    </source>
</reference>